<feature type="binding site" evidence="7">
    <location>
        <begin position="45"/>
        <end position="47"/>
    </location>
    <ligand>
        <name>5-amino-6-(D-ribitylamino)uracil</name>
        <dbReference type="ChEBI" id="CHEBI:15934"/>
    </ligand>
</feature>
<evidence type="ECO:0000256" key="6">
    <source>
        <dbReference type="ARBA" id="ARBA00048785"/>
    </source>
</evidence>
<evidence type="ECO:0000256" key="1">
    <source>
        <dbReference type="ARBA" id="ARBA00004917"/>
    </source>
</evidence>
<organism evidence="8 9">
    <name type="scientific">Natronomonas pharaonis (strain ATCC 35678 / DSM 2160 / CIP 103997 / JCM 8858 / NBRC 14720 / NCIMB 2260 / Gabara)</name>
    <name type="common">Halobacterium pharaonis</name>
    <dbReference type="NCBI Taxonomy" id="348780"/>
    <lineage>
        <taxon>Archaea</taxon>
        <taxon>Methanobacteriati</taxon>
        <taxon>Methanobacteriota</taxon>
        <taxon>Stenosarchaea group</taxon>
        <taxon>Halobacteria</taxon>
        <taxon>Halobacteriales</taxon>
        <taxon>Natronomonadaceae</taxon>
        <taxon>Natronomonas</taxon>
    </lineage>
</organism>
<dbReference type="GeneID" id="3703106"/>
<dbReference type="HOGENOM" id="CLU_089358_3_0_2"/>
<keyword evidence="5 7" id="KW-0808">Transferase</keyword>
<dbReference type="KEGG" id="nph:NP_4412A"/>
<dbReference type="EC" id="2.5.1.78" evidence="3 7"/>
<evidence type="ECO:0000256" key="2">
    <source>
        <dbReference type="ARBA" id="ARBA00007424"/>
    </source>
</evidence>
<comment type="function">
    <text evidence="7">Catalyzes the formation of 6,7-dimethyl-8-ribityllumazine by condensation of 5-amino-6-(D-ribitylamino)uracil with 3,4-dihydroxy-2-butanone 4-phosphate. This is the penultimate step in the biosynthesis of riboflavin.</text>
</comment>
<dbReference type="OrthoDB" id="7610at2157"/>
<evidence type="ECO:0000313" key="8">
    <source>
        <dbReference type="EMBL" id="CAI50297.2"/>
    </source>
</evidence>
<dbReference type="Proteomes" id="UP000002698">
    <property type="component" value="Chromosome"/>
</dbReference>
<dbReference type="EnsemblBacteria" id="CAI50297">
    <property type="protein sequence ID" value="CAI50297"/>
    <property type="gene ID" value="NP_4412A"/>
</dbReference>
<dbReference type="NCBIfam" id="TIGR00114">
    <property type="entry name" value="lumazine-synth"/>
    <property type="match status" value="1"/>
</dbReference>
<keyword evidence="9" id="KW-1185">Reference proteome</keyword>
<evidence type="ECO:0000256" key="4">
    <source>
        <dbReference type="ARBA" id="ARBA00022619"/>
    </source>
</evidence>
<reference evidence="8 9" key="1">
    <citation type="journal article" date="2005" name="Genome Res.">
        <title>Living with two extremes: conclusions from the genome sequence of Natronomonas pharaonis.</title>
        <authorList>
            <person name="Falb M."/>
            <person name="Pfeiffer F."/>
            <person name="Palm P."/>
            <person name="Rodewald K."/>
            <person name="Hickmann V."/>
            <person name="Tittor J."/>
            <person name="Oesterhelt D."/>
        </authorList>
    </citation>
    <scope>NUCLEOTIDE SEQUENCE [LARGE SCALE GENOMIC DNA]</scope>
    <source>
        <strain evidence="9">ATCC 35678 / DSM 2160 / CIP 103997 / JCM 8858 / NBRC 14720 / NCIMB 2260 / Gabara</strain>
    </source>
</reference>
<name>A0A1U7EYH4_NATPD</name>
<keyword evidence="4 7" id="KW-0686">Riboflavin biosynthesis</keyword>
<dbReference type="GO" id="GO:0000906">
    <property type="term" value="F:6,7-dimethyl-8-ribityllumazine synthase activity"/>
    <property type="evidence" value="ECO:0007669"/>
    <property type="project" value="UniProtKB-UniRule"/>
</dbReference>
<comment type="pathway">
    <text evidence="1 7">Cofactor biosynthesis; riboflavin biosynthesis; riboflavin from 2-hydroxy-3-oxobutyl phosphate and 5-amino-6-(D-ribitylamino)uracil: step 1/2.</text>
</comment>
<feature type="binding site" evidence="7">
    <location>
        <position position="111"/>
    </location>
    <ligand>
        <name>(2S)-2-hydroxy-3-oxobutyl phosphate</name>
        <dbReference type="ChEBI" id="CHEBI:58830"/>
    </ligand>
</feature>
<dbReference type="HAMAP" id="MF_00178">
    <property type="entry name" value="Lumazine_synth"/>
    <property type="match status" value="1"/>
</dbReference>
<dbReference type="GO" id="GO:0009231">
    <property type="term" value="P:riboflavin biosynthetic process"/>
    <property type="evidence" value="ECO:0007669"/>
    <property type="project" value="UniProtKB-UniRule"/>
</dbReference>
<dbReference type="PANTHER" id="PTHR21058:SF0">
    <property type="entry name" value="6,7-DIMETHYL-8-RIBITYLLUMAZINE SYNTHASE"/>
    <property type="match status" value="1"/>
</dbReference>
<accession>A0A1U7EYH4</accession>
<dbReference type="InterPro" id="IPR036467">
    <property type="entry name" value="LS/RS_sf"/>
</dbReference>
<evidence type="ECO:0000313" key="9">
    <source>
        <dbReference type="Proteomes" id="UP000002698"/>
    </source>
</evidence>
<comment type="catalytic activity">
    <reaction evidence="6 7">
        <text>(2S)-2-hydroxy-3-oxobutyl phosphate + 5-amino-6-(D-ribitylamino)uracil = 6,7-dimethyl-8-(1-D-ribityl)lumazine + phosphate + 2 H2O + H(+)</text>
        <dbReference type="Rhea" id="RHEA:26152"/>
        <dbReference type="ChEBI" id="CHEBI:15377"/>
        <dbReference type="ChEBI" id="CHEBI:15378"/>
        <dbReference type="ChEBI" id="CHEBI:15934"/>
        <dbReference type="ChEBI" id="CHEBI:43474"/>
        <dbReference type="ChEBI" id="CHEBI:58201"/>
        <dbReference type="ChEBI" id="CHEBI:58830"/>
        <dbReference type="EC" id="2.5.1.78"/>
    </reaction>
</comment>
<dbReference type="eggNOG" id="arCOG01323">
    <property type="taxonomic scope" value="Archaea"/>
</dbReference>
<dbReference type="AlphaFoldDB" id="A0A1U7EYH4"/>
<dbReference type="UniPathway" id="UPA00275">
    <property type="reaction ID" value="UER00404"/>
</dbReference>
<dbReference type="Gene3D" id="3.40.50.960">
    <property type="entry name" value="Lumazine/riboflavin synthase"/>
    <property type="match status" value="1"/>
</dbReference>
<dbReference type="GO" id="GO:0009349">
    <property type="term" value="C:riboflavin synthase complex"/>
    <property type="evidence" value="ECO:0007669"/>
    <property type="project" value="UniProtKB-UniRule"/>
</dbReference>
<evidence type="ECO:0000256" key="5">
    <source>
        <dbReference type="ARBA" id="ARBA00022679"/>
    </source>
</evidence>
<dbReference type="InterPro" id="IPR002180">
    <property type="entry name" value="LS/RS"/>
</dbReference>
<dbReference type="SUPFAM" id="SSF52121">
    <property type="entry name" value="Lumazine synthase"/>
    <property type="match status" value="1"/>
</dbReference>
<evidence type="ECO:0000256" key="3">
    <source>
        <dbReference type="ARBA" id="ARBA00012664"/>
    </source>
</evidence>
<feature type="active site" description="Proton donor" evidence="7">
    <location>
        <position position="77"/>
    </location>
</feature>
<proteinExistence type="inferred from homology"/>
<evidence type="ECO:0000256" key="7">
    <source>
        <dbReference type="HAMAP-Rule" id="MF_00178"/>
    </source>
</evidence>
<gene>
    <name evidence="7 8" type="primary">ribH</name>
    <name evidence="8" type="synonym">ribE</name>
    <name evidence="8" type="ordered locus">NP_4412A</name>
</gene>
<dbReference type="Pfam" id="PF00885">
    <property type="entry name" value="DMRL_synthase"/>
    <property type="match status" value="1"/>
</dbReference>
<dbReference type="EMBL" id="CR936257">
    <property type="protein sequence ID" value="CAI50297.2"/>
    <property type="molecule type" value="Genomic_DNA"/>
</dbReference>
<sequence>MVALGLVVAQFNKERPITHEMEDRAREAAADADAEIVETIEVPGSYDTPLAADRLARRDDIDAVAVLGAIVTGDTNHDQVIADAAAQGLTDVSLDRDTPVTFGITGPGMSHAEAEERIEHGGTAVRSAISLAEELEGQ</sequence>
<feature type="binding site" evidence="7">
    <location>
        <position position="102"/>
    </location>
    <ligand>
        <name>5-amino-6-(D-ribitylamino)uracil</name>
        <dbReference type="ChEBI" id="CHEBI:15934"/>
    </ligand>
</feature>
<dbReference type="PANTHER" id="PTHR21058">
    <property type="entry name" value="6,7-DIMETHYL-8-RIBITYLLUMAZINE SYNTHASE DMRL SYNTHASE LUMAZINE SYNTHASE"/>
    <property type="match status" value="1"/>
</dbReference>
<protein>
    <recommendedName>
        <fullName evidence="3 7">6,7-dimethyl-8-ribityllumazine synthase</fullName>
        <shortName evidence="7">DMRL synthase</shortName>
        <shortName evidence="7">LS</shortName>
        <shortName evidence="7">Lumazine synthase</shortName>
        <ecNumber evidence="3 7">2.5.1.78</ecNumber>
    </recommendedName>
</protein>
<feature type="binding site" evidence="7">
    <location>
        <begin position="74"/>
        <end position="75"/>
    </location>
    <ligand>
        <name>(2S)-2-hydroxy-3-oxobutyl phosphate</name>
        <dbReference type="ChEBI" id="CHEBI:58830"/>
    </ligand>
</feature>
<comment type="caution">
    <text evidence="7">Lacks conserved residue(s) required for the propagation of feature annotation.</text>
</comment>
<feature type="binding site" evidence="7">
    <location>
        <begin position="69"/>
        <end position="71"/>
    </location>
    <ligand>
        <name>5-amino-6-(D-ribitylamino)uracil</name>
        <dbReference type="ChEBI" id="CHEBI:15934"/>
    </ligand>
</feature>
<comment type="similarity">
    <text evidence="2 7">Belongs to the DMRL synthase family.</text>
</comment>
<dbReference type="InterPro" id="IPR034964">
    <property type="entry name" value="LS"/>
</dbReference>
<dbReference type="RefSeq" id="WP_049939672.1">
    <property type="nucleotide sequence ID" value="NC_007426.1"/>
</dbReference>
<dbReference type="STRING" id="348780.NP_4412A"/>